<proteinExistence type="inferred from homology"/>
<organism evidence="5">
    <name type="scientific">Vanderwaltozyma polyspora (strain ATCC 22028 / DSM 70294 / BCRC 21397 / CBS 2163 / NBRC 10782 / NRRL Y-8283 / UCD 57-17)</name>
    <name type="common">Kluyveromyces polysporus</name>
    <dbReference type="NCBI Taxonomy" id="436907"/>
    <lineage>
        <taxon>Eukaryota</taxon>
        <taxon>Fungi</taxon>
        <taxon>Dikarya</taxon>
        <taxon>Ascomycota</taxon>
        <taxon>Saccharomycotina</taxon>
        <taxon>Saccharomycetes</taxon>
        <taxon>Saccharomycetales</taxon>
        <taxon>Saccharomycetaceae</taxon>
        <taxon>Vanderwaltozyma</taxon>
    </lineage>
</organism>
<reference evidence="4 5" key="1">
    <citation type="journal article" date="2007" name="Proc. Natl. Acad. Sci. U.S.A.">
        <title>Independent sorting-out of thousands of duplicated gene pairs in two yeast species descended from a whole-genome duplication.</title>
        <authorList>
            <person name="Scannell D.R."/>
            <person name="Frank A.C."/>
            <person name="Conant G.C."/>
            <person name="Byrne K.P."/>
            <person name="Woolfit M."/>
            <person name="Wolfe K.H."/>
        </authorList>
    </citation>
    <scope>NUCLEOTIDE SEQUENCE [LARGE SCALE GENOMIC DNA]</scope>
    <source>
        <strain evidence="5">ATCC 22028 / DSM 70294 / BCRC 21397 / CBS 2163 / NBRC 10782 / NRRL Y-8283 / UCD 57-17</strain>
    </source>
</reference>
<dbReference type="FunCoup" id="A7TG65">
    <property type="interactions" value="869"/>
</dbReference>
<dbReference type="GO" id="GO:1904669">
    <property type="term" value="P:ATP export"/>
    <property type="evidence" value="ECO:0007669"/>
    <property type="project" value="EnsemblFungi"/>
</dbReference>
<dbReference type="InterPro" id="IPR036390">
    <property type="entry name" value="WH_DNA-bd_sf"/>
</dbReference>
<dbReference type="EMBL" id="DS480385">
    <property type="protein sequence ID" value="EDO18822.1"/>
    <property type="molecule type" value="Genomic_DNA"/>
</dbReference>
<dbReference type="GO" id="GO:0043328">
    <property type="term" value="P:protein transport to vacuole involved in ubiquitin-dependent protein catabolic process via the multivesicular body sorting pathway"/>
    <property type="evidence" value="ECO:0007669"/>
    <property type="project" value="TreeGrafter"/>
</dbReference>
<dbReference type="InParanoid" id="A7TG65"/>
<dbReference type="Pfam" id="PF05871">
    <property type="entry name" value="ESCRT-II"/>
    <property type="match status" value="1"/>
</dbReference>
<dbReference type="RefSeq" id="XP_001646680.1">
    <property type="nucleotide sequence ID" value="XM_001646630.1"/>
</dbReference>
<dbReference type="PhylomeDB" id="A7TG65"/>
<dbReference type="OrthoDB" id="245150at2759"/>
<dbReference type="InterPro" id="IPR008570">
    <property type="entry name" value="ESCRT-II_cplx_Vps25-sub"/>
</dbReference>
<dbReference type="HOGENOM" id="CLU_087657_1_1_1"/>
<dbReference type="PANTHER" id="PTHR13149">
    <property type="entry name" value="VACUOLAR PROTEIN SORTING-ASSOCIATED PROTEIN VPS25"/>
    <property type="match status" value="1"/>
</dbReference>
<dbReference type="GO" id="GO:0042803">
    <property type="term" value="F:protein homodimerization activity"/>
    <property type="evidence" value="ECO:0007669"/>
    <property type="project" value="TreeGrafter"/>
</dbReference>
<dbReference type="SUPFAM" id="SSF46785">
    <property type="entry name" value="Winged helix' DNA-binding domain"/>
    <property type="match status" value="2"/>
</dbReference>
<keyword evidence="2" id="KW-0813">Transport</keyword>
<protein>
    <recommendedName>
        <fullName evidence="6">ESCRT-II complex subunit VPS25</fullName>
    </recommendedName>
</protein>
<dbReference type="GO" id="GO:0000814">
    <property type="term" value="C:ESCRT II complex"/>
    <property type="evidence" value="ECO:0007669"/>
    <property type="project" value="EnsemblFungi"/>
</dbReference>
<comment type="similarity">
    <text evidence="1">Belongs to the VPS25 family.</text>
</comment>
<dbReference type="Proteomes" id="UP000000267">
    <property type="component" value="Unassembled WGS sequence"/>
</dbReference>
<dbReference type="PANTHER" id="PTHR13149:SF0">
    <property type="entry name" value="VACUOLAR PROTEIN-SORTING-ASSOCIATED PROTEIN 25"/>
    <property type="match status" value="1"/>
</dbReference>
<dbReference type="GO" id="GO:0006623">
    <property type="term" value="P:protein targeting to vacuole"/>
    <property type="evidence" value="ECO:0007669"/>
    <property type="project" value="EnsemblFungi"/>
</dbReference>
<dbReference type="OMA" id="TRCLIMW"/>
<name>A7TG65_VANPO</name>
<dbReference type="InterPro" id="IPR036388">
    <property type="entry name" value="WH-like_DNA-bd_sf"/>
</dbReference>
<dbReference type="GO" id="GO:0005198">
    <property type="term" value="F:structural molecule activity"/>
    <property type="evidence" value="ECO:0007669"/>
    <property type="project" value="EnsemblFungi"/>
</dbReference>
<evidence type="ECO:0000313" key="4">
    <source>
        <dbReference type="EMBL" id="EDO18822.1"/>
    </source>
</evidence>
<dbReference type="GO" id="GO:0000122">
    <property type="term" value="P:negative regulation of transcription by RNA polymerase II"/>
    <property type="evidence" value="ECO:0007669"/>
    <property type="project" value="EnsemblFungi"/>
</dbReference>
<dbReference type="STRING" id="436907.A7TG65"/>
<evidence type="ECO:0008006" key="6">
    <source>
        <dbReference type="Google" id="ProtNLM"/>
    </source>
</evidence>
<gene>
    <name evidence="4" type="ORF">Kpol_1028p98</name>
</gene>
<dbReference type="KEGG" id="vpo:Kpol_1028p98"/>
<dbReference type="GeneID" id="5547138"/>
<dbReference type="Gene3D" id="1.10.10.10">
    <property type="entry name" value="Winged helix-like DNA-binding domain superfamily/Winged helix DNA-binding domain"/>
    <property type="match status" value="1"/>
</dbReference>
<accession>A7TG65</accession>
<evidence type="ECO:0000313" key="5">
    <source>
        <dbReference type="Proteomes" id="UP000000267"/>
    </source>
</evidence>
<evidence type="ECO:0000256" key="1">
    <source>
        <dbReference type="ARBA" id="ARBA00009674"/>
    </source>
</evidence>
<keyword evidence="3" id="KW-0653">Protein transport</keyword>
<keyword evidence="5" id="KW-1185">Reference proteome</keyword>
<evidence type="ECO:0000256" key="3">
    <source>
        <dbReference type="ARBA" id="ARBA00022927"/>
    </source>
</evidence>
<dbReference type="eggNOG" id="KOG4068">
    <property type="taxonomic scope" value="Eukaryota"/>
</dbReference>
<sequence length="188" mass="21970">MTSLPPVYSFPPMYTRQPNSLIRRQQINSWIDIITQFCEGRKCWSMNAEGKPIYEDHSNVTNEDKKLFTNVELQRTVPQVFVDEIWTQMCQDGKALRYEDGKNSSMYYILWNSLDLWASLILQWFETSVKLNQVVTLYELSQGDETINWEFHGMPELLLVKCLKPLCNRNRATILKDDNGKPVGVKVI</sequence>
<dbReference type="InterPro" id="IPR014041">
    <property type="entry name" value="ESCRT-II_cplx_Vps25-sub_N"/>
</dbReference>
<dbReference type="Gene3D" id="1.10.10.570">
    <property type="entry name" value="Winged helix' DNA-binding domain. Chain C. Domain 1"/>
    <property type="match status" value="1"/>
</dbReference>
<evidence type="ECO:0000256" key="2">
    <source>
        <dbReference type="ARBA" id="ARBA00022448"/>
    </source>
</evidence>
<dbReference type="AlphaFoldDB" id="A7TG65"/>